<evidence type="ECO:0000313" key="3">
    <source>
        <dbReference type="Proteomes" id="UP000019116"/>
    </source>
</evidence>
<evidence type="ECO:0000313" key="2">
    <source>
        <dbReference type="EnsemblPlants" id="TraesCS2B02G139700.1.cds1"/>
    </source>
</evidence>
<proteinExistence type="predicted"/>
<dbReference type="PANTHER" id="PTHR31672:SF2">
    <property type="entry name" value="F-BOX DOMAIN-CONTAINING PROTEIN"/>
    <property type="match status" value="1"/>
</dbReference>
<dbReference type="Gramene" id="TraesCS2B03G0337600.1">
    <property type="protein sequence ID" value="TraesCS2B03G0337600.1.CDS1"/>
    <property type="gene ID" value="TraesCS2B03G0337600"/>
</dbReference>
<reference evidence="2" key="2">
    <citation type="submission" date="2018-10" db="UniProtKB">
        <authorList>
            <consortium name="EnsemblPlants"/>
        </authorList>
    </citation>
    <scope>IDENTIFICATION</scope>
</reference>
<protein>
    <recommendedName>
        <fullName evidence="1">F-box domain-containing protein</fullName>
    </recommendedName>
</protein>
<reference evidence="2" key="1">
    <citation type="submission" date="2018-08" db="EMBL/GenBank/DDBJ databases">
        <authorList>
            <person name="Rossello M."/>
        </authorList>
    </citation>
    <scope>NUCLEOTIDE SEQUENCE [LARGE SCALE GENOMIC DNA]</scope>
    <source>
        <strain evidence="2">cv. Chinese Spring</strain>
    </source>
</reference>
<dbReference type="OrthoDB" id="681455at2759"/>
<dbReference type="SUPFAM" id="SSF81383">
    <property type="entry name" value="F-box domain"/>
    <property type="match status" value="1"/>
</dbReference>
<dbReference type="InterPro" id="IPR001810">
    <property type="entry name" value="F-box_dom"/>
</dbReference>
<dbReference type="Proteomes" id="UP000019116">
    <property type="component" value="Chromosome 2B"/>
</dbReference>
<dbReference type="EnsemblPlants" id="TraesCS2B02G139700.1">
    <property type="protein sequence ID" value="TraesCS2B02G139700.1.cds1"/>
    <property type="gene ID" value="TraesCS2B02G139700"/>
</dbReference>
<accession>A0A3B6C0R2</accession>
<feature type="domain" description="F-box" evidence="1">
    <location>
        <begin position="5"/>
        <end position="42"/>
    </location>
</feature>
<name>A0A3B6C0R2_WHEAT</name>
<keyword evidence="3" id="KW-1185">Reference proteome</keyword>
<sequence>MVEHLLDLGEDLIAEILTHLPTRSVLVARAVCNDFRRAATSAAFLPAHARRRPLEILLYDRTTASHVDDYAYLDALSVSVRHPGRPVRRPLARLPATKPQVELLGEQFCLQMTSCDGLLLLGTAVAGQYFVSNPTTRQWAELLRLRRQHIEHGGWSPDSLHTSAYQESGFYFHEPSGEYRLLCHVTIEDGLAPAYYVFSTGADEPRRLDNVKAGSIGDFFSPTGCDMITPAVLHGHLHWLRHPEAGSASEMAAFDTVDETFRRMPAPPVAIELLARLIVADGSLMASKFRKLVVDL</sequence>
<dbReference type="Gramene" id="TraesCS2B02G139700.1">
    <property type="protein sequence ID" value="TraesCS2B02G139700.1.cds1"/>
    <property type="gene ID" value="TraesCS2B02G139700"/>
</dbReference>
<dbReference type="Gene3D" id="1.20.1280.50">
    <property type="match status" value="1"/>
</dbReference>
<dbReference type="PANTHER" id="PTHR31672">
    <property type="entry name" value="BNACNNG10540D PROTEIN"/>
    <property type="match status" value="1"/>
</dbReference>
<evidence type="ECO:0000259" key="1">
    <source>
        <dbReference type="Pfam" id="PF00646"/>
    </source>
</evidence>
<dbReference type="Gramene" id="TraesCLE_scaffold_048330_01G000100.1">
    <property type="protein sequence ID" value="TraesCLE_scaffold_048330_01G000100.1"/>
    <property type="gene ID" value="TraesCLE_scaffold_048330_01G000100"/>
</dbReference>
<dbReference type="Pfam" id="PF00646">
    <property type="entry name" value="F-box"/>
    <property type="match status" value="1"/>
</dbReference>
<dbReference type="InterPro" id="IPR036047">
    <property type="entry name" value="F-box-like_dom_sf"/>
</dbReference>
<dbReference type="InterPro" id="IPR050796">
    <property type="entry name" value="SCF_F-box_component"/>
</dbReference>
<dbReference type="OMA" id="DERWEFW"/>
<dbReference type="AlphaFoldDB" id="A0A3B6C0R2"/>
<organism evidence="2">
    <name type="scientific">Triticum aestivum</name>
    <name type="common">Wheat</name>
    <dbReference type="NCBI Taxonomy" id="4565"/>
    <lineage>
        <taxon>Eukaryota</taxon>
        <taxon>Viridiplantae</taxon>
        <taxon>Streptophyta</taxon>
        <taxon>Embryophyta</taxon>
        <taxon>Tracheophyta</taxon>
        <taxon>Spermatophyta</taxon>
        <taxon>Magnoliopsida</taxon>
        <taxon>Liliopsida</taxon>
        <taxon>Poales</taxon>
        <taxon>Poaceae</taxon>
        <taxon>BOP clade</taxon>
        <taxon>Pooideae</taxon>
        <taxon>Triticodae</taxon>
        <taxon>Triticeae</taxon>
        <taxon>Triticinae</taxon>
        <taxon>Triticum</taxon>
    </lineage>
</organism>